<dbReference type="AlphaFoldDB" id="A0AA35XZR9"/>
<evidence type="ECO:0000313" key="2">
    <source>
        <dbReference type="EMBL" id="CAI9261329.1"/>
    </source>
</evidence>
<evidence type="ECO:0000313" key="3">
    <source>
        <dbReference type="Proteomes" id="UP001177003"/>
    </source>
</evidence>
<dbReference type="Proteomes" id="UP001177003">
    <property type="component" value="Chromosome 0"/>
</dbReference>
<protein>
    <submittedName>
        <fullName evidence="2">Uncharacterized protein</fullName>
    </submittedName>
</protein>
<feature type="region of interest" description="Disordered" evidence="1">
    <location>
        <begin position="160"/>
        <end position="186"/>
    </location>
</feature>
<feature type="compositionally biased region" description="Polar residues" evidence="1">
    <location>
        <begin position="175"/>
        <end position="184"/>
    </location>
</feature>
<gene>
    <name evidence="2" type="ORF">LSALG_LOCUS2119</name>
</gene>
<keyword evidence="3" id="KW-1185">Reference proteome</keyword>
<dbReference type="EMBL" id="OX465086">
    <property type="protein sequence ID" value="CAI9261329.1"/>
    <property type="molecule type" value="Genomic_DNA"/>
</dbReference>
<accession>A0AA35XZR9</accession>
<organism evidence="2 3">
    <name type="scientific">Lactuca saligna</name>
    <name type="common">Willowleaf lettuce</name>
    <dbReference type="NCBI Taxonomy" id="75948"/>
    <lineage>
        <taxon>Eukaryota</taxon>
        <taxon>Viridiplantae</taxon>
        <taxon>Streptophyta</taxon>
        <taxon>Embryophyta</taxon>
        <taxon>Tracheophyta</taxon>
        <taxon>Spermatophyta</taxon>
        <taxon>Magnoliopsida</taxon>
        <taxon>eudicotyledons</taxon>
        <taxon>Gunneridae</taxon>
        <taxon>Pentapetalae</taxon>
        <taxon>asterids</taxon>
        <taxon>campanulids</taxon>
        <taxon>Asterales</taxon>
        <taxon>Asteraceae</taxon>
        <taxon>Cichorioideae</taxon>
        <taxon>Cichorieae</taxon>
        <taxon>Lactucinae</taxon>
        <taxon>Lactuca</taxon>
    </lineage>
</organism>
<name>A0AA35XZR9_LACSI</name>
<feature type="region of interest" description="Disordered" evidence="1">
    <location>
        <begin position="24"/>
        <end position="49"/>
    </location>
</feature>
<evidence type="ECO:0000256" key="1">
    <source>
        <dbReference type="SAM" id="MobiDB-lite"/>
    </source>
</evidence>
<sequence>MWVTLHEVGGSSDAPIMDDEGFIEDDEEDSDTYPSEDKIIDDNDENDDDPKCRHMLHGAMVKMVGMNLPNINRRSCHPVSHNYFDIEAFQDAPFWNQMIQGINSDCASCYKRRKWKLKEHFDTVGGYKDVDFVERNPPRLQSEKVWGKVIDKHYTNAKWKRKSVQNSDNRGKQLYPSSHGSEPYSQKRFKEVKIKNEYKKMLDEVGVDESKVKQLECLDRVLGERRGHTQGVGRKVKIVAPYNIPTPLTNNVDLNAFSLQLTQQLSQQFNQQMQQMCMSQNPKTQPPPPVQFNIDLSQVQIPNRQVIYSDDGQSDDA</sequence>
<proteinExistence type="predicted"/>
<reference evidence="2" key="1">
    <citation type="submission" date="2023-04" db="EMBL/GenBank/DDBJ databases">
        <authorList>
            <person name="Vijverberg K."/>
            <person name="Xiong W."/>
            <person name="Schranz E."/>
        </authorList>
    </citation>
    <scope>NUCLEOTIDE SEQUENCE</scope>
</reference>